<dbReference type="EMBL" id="CM000782">
    <property type="protein sequence ID" value="AQK82595.1"/>
    <property type="molecule type" value="Genomic_DNA"/>
</dbReference>
<sequence length="91" mass="10734">MRRNLVTASSTSESSPTWPMRRCVRQAPAQPIGRSLERLHRAVHRQTWGPHGHRQCRRLSDCSGHRNRRRRHHAVQLIIHLKPNLPRVLHH</sequence>
<protein>
    <submittedName>
        <fullName evidence="1">Uncharacterized protein</fullName>
    </submittedName>
</protein>
<gene>
    <name evidence="1" type="ORF">ZEAMMB73_Zm00001d036990</name>
</gene>
<accession>A0A1D6LT51</accession>
<proteinExistence type="predicted"/>
<organism evidence="1">
    <name type="scientific">Zea mays</name>
    <name type="common">Maize</name>
    <dbReference type="NCBI Taxonomy" id="4577"/>
    <lineage>
        <taxon>Eukaryota</taxon>
        <taxon>Viridiplantae</taxon>
        <taxon>Streptophyta</taxon>
        <taxon>Embryophyta</taxon>
        <taxon>Tracheophyta</taxon>
        <taxon>Spermatophyta</taxon>
        <taxon>Magnoliopsida</taxon>
        <taxon>Liliopsida</taxon>
        <taxon>Poales</taxon>
        <taxon>Poaceae</taxon>
        <taxon>PACMAD clade</taxon>
        <taxon>Panicoideae</taxon>
        <taxon>Andropogonodae</taxon>
        <taxon>Andropogoneae</taxon>
        <taxon>Tripsacinae</taxon>
        <taxon>Zea</taxon>
    </lineage>
</organism>
<name>A0A1D6LT51_MAIZE</name>
<dbReference type="AlphaFoldDB" id="A0A1D6LT51"/>
<reference evidence="1" key="1">
    <citation type="submission" date="2015-12" db="EMBL/GenBank/DDBJ databases">
        <title>Update maize B73 reference genome by single molecule sequencing technologies.</title>
        <authorList>
            <consortium name="Maize Genome Sequencing Project"/>
            <person name="Ware D."/>
        </authorList>
    </citation>
    <scope>NUCLEOTIDE SEQUENCE</scope>
    <source>
        <tissue evidence="1">Seedling</tissue>
    </source>
</reference>
<evidence type="ECO:0000313" key="1">
    <source>
        <dbReference type="EMBL" id="AQK82595.1"/>
    </source>
</evidence>